<evidence type="ECO:0000256" key="10">
    <source>
        <dbReference type="ARBA" id="ARBA00023136"/>
    </source>
</evidence>
<evidence type="ECO:0000259" key="14">
    <source>
        <dbReference type="Pfam" id="PF17039"/>
    </source>
</evidence>
<reference evidence="15" key="1">
    <citation type="submission" date="2019-10" db="EMBL/GenBank/DDBJ databases">
        <title>Short sand fly seasons in Tbilisi, Georgia, hinder development of host immunity to saliva of the visceral leishmaniasis vector Phlebotomus kandelakii.</title>
        <authorList>
            <person name="Oliveira F."/>
            <person name="Giorgobiani E."/>
            <person name="Guimaraes-Costa A.B."/>
            <person name="Abdeladhim M."/>
            <person name="Oristian J."/>
            <person name="Tskhvaradze L."/>
            <person name="Tsertsvadze N."/>
            <person name="Zakalashvili M."/>
            <person name="Valenzuela J.G."/>
            <person name="Kamhawi S."/>
        </authorList>
    </citation>
    <scope>NUCLEOTIDE SEQUENCE</scope>
    <source>
        <strain evidence="15">Wild-capture in Tbilisi</strain>
        <tissue evidence="15">Salivary glands</tissue>
    </source>
</reference>
<feature type="domain" description="Fucosyltransferase N-terminal" evidence="14">
    <location>
        <begin position="150"/>
        <end position="251"/>
    </location>
</feature>
<accession>A0A6B2E4W5</accession>
<dbReference type="GO" id="GO:0032580">
    <property type="term" value="C:Golgi cisterna membrane"/>
    <property type="evidence" value="ECO:0007669"/>
    <property type="project" value="UniProtKB-SubCell"/>
</dbReference>
<dbReference type="SUPFAM" id="SSF53756">
    <property type="entry name" value="UDP-Glycosyltransferase/glycogen phosphorylase"/>
    <property type="match status" value="1"/>
</dbReference>
<evidence type="ECO:0000256" key="5">
    <source>
        <dbReference type="ARBA" id="ARBA00022679"/>
    </source>
</evidence>
<dbReference type="InterPro" id="IPR031481">
    <property type="entry name" value="Glyco_tran_10_N"/>
</dbReference>
<keyword evidence="6 12" id="KW-0812">Transmembrane</keyword>
<feature type="domain" description="Fucosyltransferase C-terminal" evidence="13">
    <location>
        <begin position="273"/>
        <end position="449"/>
    </location>
</feature>
<organism evidence="15">
    <name type="scientific">Phlebotomus kandelakii</name>
    <dbReference type="NCBI Taxonomy" id="1109342"/>
    <lineage>
        <taxon>Eukaryota</taxon>
        <taxon>Metazoa</taxon>
        <taxon>Ecdysozoa</taxon>
        <taxon>Arthropoda</taxon>
        <taxon>Hexapoda</taxon>
        <taxon>Insecta</taxon>
        <taxon>Pterygota</taxon>
        <taxon>Neoptera</taxon>
        <taxon>Endopterygota</taxon>
        <taxon>Diptera</taxon>
        <taxon>Nematocera</taxon>
        <taxon>Psychodoidea</taxon>
        <taxon>Psychodidae</taxon>
        <taxon>Phlebotomus</taxon>
        <taxon>Larroussius</taxon>
    </lineage>
</organism>
<sequence>MRFPKVSLKKCFLFTVAFAVLLLFGFTLREKDLWTSRTQHPLMPPRTQQNPDEPHNSVLLTNVPTTTSNSLYDDYDKTQDMDNSLLPEANGRPWYFSNGVRYPLPARINRKTKKRVARLLPYEDPNSDRITNQLMFVPPNYEEIQQQDKLKTILLYNGLGPWNVRQGRDVFLHAKCPVNTCTITANRDHSSTADMVLFKDHFIPPGVMRQPHQIYMLYFLECPYHTQNIKFPSVFNWTATYRKDSDIVAPYEKWEYFDPRVKQVEQDKNYALNKTKKVAWFVSNCGARNGRLQFAHDLQKHIQVDIYGACGTYKCSRSTSDLCFELLDNEYKFYLAFENSNCKGYITEKFFVNALYRNVLPIVMGARPEDYLASAPYKSYIHVDDFASPKELAAYLNLLDKNDELYNSYFKWKGTGEFINTFFWCRVCAMLHDDKSLETPKWYPDINDWWRGKGVCTSNSWRIGRHDIMSDD</sequence>
<evidence type="ECO:0000256" key="8">
    <source>
        <dbReference type="ARBA" id="ARBA00022989"/>
    </source>
</evidence>
<dbReference type="EMBL" id="GIFK01000418">
    <property type="protein sequence ID" value="NBJ58121.1"/>
    <property type="molecule type" value="Transcribed_RNA"/>
</dbReference>
<keyword evidence="11" id="KW-0325">Glycoprotein</keyword>
<dbReference type="GO" id="GO:0008417">
    <property type="term" value="F:fucosyltransferase activity"/>
    <property type="evidence" value="ECO:0007669"/>
    <property type="project" value="InterPro"/>
</dbReference>
<keyword evidence="8" id="KW-1133">Transmembrane helix</keyword>
<evidence type="ECO:0000256" key="9">
    <source>
        <dbReference type="ARBA" id="ARBA00023034"/>
    </source>
</evidence>
<keyword evidence="5 12" id="KW-0808">Transferase</keyword>
<evidence type="ECO:0000256" key="1">
    <source>
        <dbReference type="ARBA" id="ARBA00004447"/>
    </source>
</evidence>
<name>A0A6B2E4W5_9DIPT</name>
<evidence type="ECO:0000256" key="2">
    <source>
        <dbReference type="ARBA" id="ARBA00004922"/>
    </source>
</evidence>
<evidence type="ECO:0000313" key="15">
    <source>
        <dbReference type="EMBL" id="NBJ58121.1"/>
    </source>
</evidence>
<keyword evidence="7" id="KW-0735">Signal-anchor</keyword>
<dbReference type="AlphaFoldDB" id="A0A6B2E4W5"/>
<evidence type="ECO:0000256" key="6">
    <source>
        <dbReference type="ARBA" id="ARBA00022692"/>
    </source>
</evidence>
<proteinExistence type="inferred from homology"/>
<keyword evidence="9 12" id="KW-0333">Golgi apparatus</keyword>
<evidence type="ECO:0000256" key="11">
    <source>
        <dbReference type="ARBA" id="ARBA00023180"/>
    </source>
</evidence>
<evidence type="ECO:0000256" key="12">
    <source>
        <dbReference type="RuleBase" id="RU003832"/>
    </source>
</evidence>
<dbReference type="UniPathway" id="UPA00378"/>
<evidence type="ECO:0000256" key="3">
    <source>
        <dbReference type="ARBA" id="ARBA00008919"/>
    </source>
</evidence>
<dbReference type="Pfam" id="PF00852">
    <property type="entry name" value="Glyco_transf_10"/>
    <property type="match status" value="1"/>
</dbReference>
<dbReference type="FunFam" id="3.40.50.11660:FF:000004">
    <property type="entry name" value="Glycoprotein 3-alpha-L-fucosyltransferase A"/>
    <property type="match status" value="1"/>
</dbReference>
<evidence type="ECO:0000259" key="13">
    <source>
        <dbReference type="Pfam" id="PF00852"/>
    </source>
</evidence>
<comment type="similarity">
    <text evidence="3 12">Belongs to the glycosyltransferase 10 family.</text>
</comment>
<dbReference type="Pfam" id="PF17039">
    <property type="entry name" value="Glyco_tran_10_N"/>
    <property type="match status" value="1"/>
</dbReference>
<keyword evidence="10" id="KW-0472">Membrane</keyword>
<comment type="pathway">
    <text evidence="2">Protein modification; protein glycosylation.</text>
</comment>
<dbReference type="Gene3D" id="3.40.50.11660">
    <property type="entry name" value="Glycosyl transferase family 10, C-terminal domain"/>
    <property type="match status" value="1"/>
</dbReference>
<dbReference type="InterPro" id="IPR001503">
    <property type="entry name" value="Glyco_trans_10"/>
</dbReference>
<comment type="subcellular location">
    <subcellularLocation>
        <location evidence="1 12">Golgi apparatus</location>
        <location evidence="1 12">Golgi stack membrane</location>
        <topology evidence="1 12">Single-pass type II membrane protein</topology>
    </subcellularLocation>
</comment>
<dbReference type="PANTHER" id="PTHR48438">
    <property type="entry name" value="ALPHA-(1,3)-FUCOSYLTRANSFERASE C-RELATED"/>
    <property type="match status" value="1"/>
</dbReference>
<evidence type="ECO:0000256" key="7">
    <source>
        <dbReference type="ARBA" id="ARBA00022968"/>
    </source>
</evidence>
<dbReference type="EC" id="2.4.1.-" evidence="12"/>
<dbReference type="InterPro" id="IPR038577">
    <property type="entry name" value="GT10-like_C_sf"/>
</dbReference>
<protein>
    <recommendedName>
        <fullName evidence="12">Fucosyltransferase</fullName>
        <ecNumber evidence="12">2.4.1.-</ecNumber>
    </recommendedName>
</protein>
<dbReference type="InterPro" id="IPR055270">
    <property type="entry name" value="Glyco_tran_10_C"/>
</dbReference>
<dbReference type="PANTHER" id="PTHR48438:SF1">
    <property type="entry name" value="ALPHA-(1,3)-FUCOSYLTRANSFERASE C-RELATED"/>
    <property type="match status" value="1"/>
</dbReference>
<evidence type="ECO:0000256" key="4">
    <source>
        <dbReference type="ARBA" id="ARBA00022676"/>
    </source>
</evidence>
<keyword evidence="4 12" id="KW-0328">Glycosyltransferase</keyword>